<dbReference type="PANTHER" id="PTHR42535">
    <property type="entry name" value="OOKINETE PROTEIN, PUTATIVE-RELATED"/>
    <property type="match status" value="1"/>
</dbReference>
<reference evidence="4 5" key="1">
    <citation type="submission" date="2018-04" db="EMBL/GenBank/DDBJ databases">
        <title>Marixanthomonas spongiae HN-E44 sp. nov., isolated from a marine sponge.</title>
        <authorList>
            <person name="Luo L."/>
            <person name="Zhuang L."/>
        </authorList>
    </citation>
    <scope>NUCLEOTIDE SEQUENCE [LARGE SCALE GENOMIC DNA]</scope>
    <source>
        <strain evidence="4 5">HN-E44</strain>
    </source>
</reference>
<dbReference type="Proteomes" id="UP000245962">
    <property type="component" value="Unassembled WGS sequence"/>
</dbReference>
<evidence type="ECO:0000259" key="3">
    <source>
        <dbReference type="SMART" id="SM00560"/>
    </source>
</evidence>
<proteinExistence type="predicted"/>
<evidence type="ECO:0000256" key="2">
    <source>
        <dbReference type="ARBA" id="ARBA00023157"/>
    </source>
</evidence>
<dbReference type="InterPro" id="IPR013320">
    <property type="entry name" value="ConA-like_dom_sf"/>
</dbReference>
<gene>
    <name evidence="4" type="ORF">DDV96_14080</name>
</gene>
<feature type="domain" description="LamG-like jellyroll fold" evidence="3">
    <location>
        <begin position="88"/>
        <end position="219"/>
    </location>
</feature>
<dbReference type="OrthoDB" id="1281073at2"/>
<dbReference type="Gene3D" id="2.60.120.200">
    <property type="match status" value="1"/>
</dbReference>
<dbReference type="Pfam" id="PF13385">
    <property type="entry name" value="Laminin_G_3"/>
    <property type="match status" value="1"/>
</dbReference>
<evidence type="ECO:0000313" key="4">
    <source>
        <dbReference type="EMBL" id="PVW13046.1"/>
    </source>
</evidence>
<dbReference type="PANTHER" id="PTHR42535:SF2">
    <property type="entry name" value="CHROMOSOME UNDETERMINED SCAFFOLD_146, WHOLE GENOME SHOTGUN SEQUENCE"/>
    <property type="match status" value="1"/>
</dbReference>
<dbReference type="SMART" id="SM00560">
    <property type="entry name" value="LamGL"/>
    <property type="match status" value="1"/>
</dbReference>
<name>A0A2U0HW36_9FLAO</name>
<keyword evidence="5" id="KW-1185">Reference proteome</keyword>
<dbReference type="AlphaFoldDB" id="A0A2U0HW36"/>
<keyword evidence="2" id="KW-1015">Disulfide bond</keyword>
<dbReference type="EMBL" id="QEHR01000011">
    <property type="protein sequence ID" value="PVW13046.1"/>
    <property type="molecule type" value="Genomic_DNA"/>
</dbReference>
<protein>
    <recommendedName>
        <fullName evidence="3">LamG-like jellyroll fold domain-containing protein</fullName>
    </recommendedName>
</protein>
<accession>A0A2U0HW36</accession>
<keyword evidence="1" id="KW-0732">Signal</keyword>
<dbReference type="RefSeq" id="WP_116695417.1">
    <property type="nucleotide sequence ID" value="NZ_QEHR01000011.1"/>
</dbReference>
<sequence>MNKFLLFTVLFACISCSEKTDKLDEGLVAFYSFCNNANDKSGHDNNATVNGAELVNDRFGNPESAYKFDGESDYMEIANSPSLKNIDKKLSISMWFNTHEYYSNGDKWAVLINKAGESKALNSRQFSLYYKDNGDIFFNSDVIGNYDFKLNTWYHITLTYDLGSVNLYINGEKLQTKPVTEIVKNDLSLFFGYDQPGATEYYNGILDDIRIYNRVLTKKEIEALMSIDDTCEELTAG</sequence>
<evidence type="ECO:0000313" key="5">
    <source>
        <dbReference type="Proteomes" id="UP000245962"/>
    </source>
</evidence>
<dbReference type="InterPro" id="IPR006558">
    <property type="entry name" value="LamG-like"/>
</dbReference>
<organism evidence="4 5">
    <name type="scientific">Marixanthomonas spongiae</name>
    <dbReference type="NCBI Taxonomy" id="2174845"/>
    <lineage>
        <taxon>Bacteria</taxon>
        <taxon>Pseudomonadati</taxon>
        <taxon>Bacteroidota</taxon>
        <taxon>Flavobacteriia</taxon>
        <taxon>Flavobacteriales</taxon>
        <taxon>Flavobacteriaceae</taxon>
        <taxon>Marixanthomonas</taxon>
    </lineage>
</organism>
<dbReference type="SUPFAM" id="SSF49899">
    <property type="entry name" value="Concanavalin A-like lectins/glucanases"/>
    <property type="match status" value="1"/>
</dbReference>
<comment type="caution">
    <text evidence="4">The sequence shown here is derived from an EMBL/GenBank/DDBJ whole genome shotgun (WGS) entry which is preliminary data.</text>
</comment>
<dbReference type="GO" id="GO:0005975">
    <property type="term" value="P:carbohydrate metabolic process"/>
    <property type="evidence" value="ECO:0007669"/>
    <property type="project" value="UniProtKB-ARBA"/>
</dbReference>
<evidence type="ECO:0000256" key="1">
    <source>
        <dbReference type="ARBA" id="ARBA00022729"/>
    </source>
</evidence>
<dbReference type="GO" id="GO:0004553">
    <property type="term" value="F:hydrolase activity, hydrolyzing O-glycosyl compounds"/>
    <property type="evidence" value="ECO:0007669"/>
    <property type="project" value="UniProtKB-ARBA"/>
</dbReference>